<evidence type="ECO:0000256" key="4">
    <source>
        <dbReference type="SAM" id="MobiDB-lite"/>
    </source>
</evidence>
<evidence type="ECO:0000256" key="3">
    <source>
        <dbReference type="ARBA" id="ARBA00023163"/>
    </source>
</evidence>
<evidence type="ECO:0000256" key="2">
    <source>
        <dbReference type="ARBA" id="ARBA00023125"/>
    </source>
</evidence>
<keyword evidence="1" id="KW-0805">Transcription regulation</keyword>
<proteinExistence type="predicted"/>
<dbReference type="SUPFAM" id="SSF46785">
    <property type="entry name" value="Winged helix' DNA-binding domain"/>
    <property type="match status" value="1"/>
</dbReference>
<dbReference type="EMBL" id="SGXC01000002">
    <property type="protein sequence ID" value="RZS81827.1"/>
    <property type="molecule type" value="Genomic_DNA"/>
</dbReference>
<dbReference type="PANTHER" id="PTHR43537">
    <property type="entry name" value="TRANSCRIPTIONAL REGULATOR, GNTR FAMILY"/>
    <property type="match status" value="1"/>
</dbReference>
<dbReference type="InterPro" id="IPR008920">
    <property type="entry name" value="TF_FadR/GntR_C"/>
</dbReference>
<dbReference type="Pfam" id="PF07729">
    <property type="entry name" value="FCD"/>
    <property type="match status" value="1"/>
</dbReference>
<evidence type="ECO:0000313" key="7">
    <source>
        <dbReference type="Proteomes" id="UP000292445"/>
    </source>
</evidence>
<name>A0A4Q7NGH2_9BURK</name>
<keyword evidence="3" id="KW-0804">Transcription</keyword>
<comment type="caution">
    <text evidence="6">The sequence shown here is derived from an EMBL/GenBank/DDBJ whole genome shotgun (WGS) entry which is preliminary data.</text>
</comment>
<keyword evidence="2" id="KW-0238">DNA-binding</keyword>
<gene>
    <name evidence="6" type="ORF">EV675_4455</name>
</gene>
<accession>A0A4Q7NGH2</accession>
<sequence>MRSAETPAQVRTPAPKAPSETMSERAYQHLRADVIAGALAPGQKLRLQALQQRYELGISPIREALMQLSGEGLVSNDGQRGFSVSPLSREDMLDLMHARTSVETLLLQDAIEHGDDDWGASITAAYYKLTRARLPQDPNDLVAVELWEAAHRGFHAALLAAARSKWLMRIDEQLIDHSERYRRIRLAYTSSAQQLEDDVMSEHAQLMEAALARNAGLACELLRSHLMRTAQVLGERFAG</sequence>
<feature type="region of interest" description="Disordered" evidence="4">
    <location>
        <begin position="1"/>
        <end position="23"/>
    </location>
</feature>
<dbReference type="InterPro" id="IPR000524">
    <property type="entry name" value="Tscrpt_reg_HTH_GntR"/>
</dbReference>
<dbReference type="SMART" id="SM00345">
    <property type="entry name" value="HTH_GNTR"/>
    <property type="match status" value="1"/>
</dbReference>
<evidence type="ECO:0000259" key="5">
    <source>
        <dbReference type="PROSITE" id="PS50949"/>
    </source>
</evidence>
<dbReference type="PROSITE" id="PS50949">
    <property type="entry name" value="HTH_GNTR"/>
    <property type="match status" value="1"/>
</dbReference>
<dbReference type="InterPro" id="IPR036390">
    <property type="entry name" value="WH_DNA-bd_sf"/>
</dbReference>
<keyword evidence="7" id="KW-1185">Reference proteome</keyword>
<dbReference type="GO" id="GO:0003677">
    <property type="term" value="F:DNA binding"/>
    <property type="evidence" value="ECO:0007669"/>
    <property type="project" value="UniProtKB-KW"/>
</dbReference>
<dbReference type="AlphaFoldDB" id="A0A4Q7NGH2"/>
<dbReference type="Proteomes" id="UP000292445">
    <property type="component" value="Unassembled WGS sequence"/>
</dbReference>
<evidence type="ECO:0000256" key="1">
    <source>
        <dbReference type="ARBA" id="ARBA00023015"/>
    </source>
</evidence>
<dbReference type="GO" id="GO:0003700">
    <property type="term" value="F:DNA-binding transcription factor activity"/>
    <property type="evidence" value="ECO:0007669"/>
    <property type="project" value="InterPro"/>
</dbReference>
<dbReference type="SMART" id="SM00895">
    <property type="entry name" value="FCD"/>
    <property type="match status" value="1"/>
</dbReference>
<dbReference type="InterPro" id="IPR036388">
    <property type="entry name" value="WH-like_DNA-bd_sf"/>
</dbReference>
<evidence type="ECO:0000313" key="6">
    <source>
        <dbReference type="EMBL" id="RZS81827.1"/>
    </source>
</evidence>
<protein>
    <submittedName>
        <fullName evidence="6">GntR family transcriptional regulator</fullName>
    </submittedName>
</protein>
<organism evidence="6 7">
    <name type="scientific">Pigmentiphaga kullae</name>
    <dbReference type="NCBI Taxonomy" id="151784"/>
    <lineage>
        <taxon>Bacteria</taxon>
        <taxon>Pseudomonadati</taxon>
        <taxon>Pseudomonadota</taxon>
        <taxon>Betaproteobacteria</taxon>
        <taxon>Burkholderiales</taxon>
        <taxon>Alcaligenaceae</taxon>
        <taxon>Pigmentiphaga</taxon>
    </lineage>
</organism>
<feature type="domain" description="HTH gntR-type" evidence="5">
    <location>
        <begin position="20"/>
        <end position="87"/>
    </location>
</feature>
<dbReference type="PANTHER" id="PTHR43537:SF20">
    <property type="entry name" value="HTH-TYPE TRANSCRIPTIONAL REPRESSOR GLAR"/>
    <property type="match status" value="1"/>
</dbReference>
<dbReference type="InterPro" id="IPR011711">
    <property type="entry name" value="GntR_C"/>
</dbReference>
<dbReference type="Pfam" id="PF00392">
    <property type="entry name" value="GntR"/>
    <property type="match status" value="1"/>
</dbReference>
<dbReference type="SUPFAM" id="SSF48008">
    <property type="entry name" value="GntR ligand-binding domain-like"/>
    <property type="match status" value="1"/>
</dbReference>
<reference evidence="6 7" key="1">
    <citation type="submission" date="2019-02" db="EMBL/GenBank/DDBJ databases">
        <title>Genomic Encyclopedia of Type Strains, Phase IV (KMG-IV): sequencing the most valuable type-strain genomes for metagenomic binning, comparative biology and taxonomic classification.</title>
        <authorList>
            <person name="Goeker M."/>
        </authorList>
    </citation>
    <scope>NUCLEOTIDE SEQUENCE [LARGE SCALE GENOMIC DNA]</scope>
    <source>
        <strain evidence="6 7">K24</strain>
    </source>
</reference>
<dbReference type="OrthoDB" id="9799812at2"/>
<dbReference type="Gene3D" id="1.10.10.10">
    <property type="entry name" value="Winged helix-like DNA-binding domain superfamily/Winged helix DNA-binding domain"/>
    <property type="match status" value="1"/>
</dbReference>
<dbReference type="Gene3D" id="1.20.120.530">
    <property type="entry name" value="GntR ligand-binding domain-like"/>
    <property type="match status" value="1"/>
</dbReference>